<evidence type="ECO:0000313" key="2">
    <source>
        <dbReference type="Proteomes" id="UP000291084"/>
    </source>
</evidence>
<accession>A0A0S3S357</accession>
<gene>
    <name evidence="1" type="primary">Vigan.05G058900</name>
    <name evidence="1" type="ORF">VIGAN_05058900</name>
</gene>
<dbReference type="Proteomes" id="UP000291084">
    <property type="component" value="Chromosome 5"/>
</dbReference>
<dbReference type="EMBL" id="AP015038">
    <property type="protein sequence ID" value="BAT87241.1"/>
    <property type="molecule type" value="Genomic_DNA"/>
</dbReference>
<organism evidence="1 2">
    <name type="scientific">Vigna angularis var. angularis</name>
    <dbReference type="NCBI Taxonomy" id="157739"/>
    <lineage>
        <taxon>Eukaryota</taxon>
        <taxon>Viridiplantae</taxon>
        <taxon>Streptophyta</taxon>
        <taxon>Embryophyta</taxon>
        <taxon>Tracheophyta</taxon>
        <taxon>Spermatophyta</taxon>
        <taxon>Magnoliopsida</taxon>
        <taxon>eudicotyledons</taxon>
        <taxon>Gunneridae</taxon>
        <taxon>Pentapetalae</taxon>
        <taxon>rosids</taxon>
        <taxon>fabids</taxon>
        <taxon>Fabales</taxon>
        <taxon>Fabaceae</taxon>
        <taxon>Papilionoideae</taxon>
        <taxon>50 kb inversion clade</taxon>
        <taxon>NPAAA clade</taxon>
        <taxon>indigoferoid/millettioid clade</taxon>
        <taxon>Phaseoleae</taxon>
        <taxon>Vigna</taxon>
    </lineage>
</organism>
<dbReference type="AlphaFoldDB" id="A0A0S3S357"/>
<sequence>MHRNKPHHPLFKIPTRKTLPLFVVPKGSMKNMPCRGAESTESTAESSFAAEVTVEPSLFSSVEALTCCGSSKSGFSVFSSFLRFRCHLRCWKLLQLPFTKSLSKLDPED</sequence>
<evidence type="ECO:0000313" key="1">
    <source>
        <dbReference type="EMBL" id="BAT87241.1"/>
    </source>
</evidence>
<name>A0A0S3S357_PHAAN</name>
<keyword evidence="2" id="KW-1185">Reference proteome</keyword>
<proteinExistence type="predicted"/>
<reference evidence="1 2" key="1">
    <citation type="journal article" date="2015" name="Sci. Rep.">
        <title>The power of single molecule real-time sequencing technology in the de novo assembly of a eukaryotic genome.</title>
        <authorList>
            <person name="Sakai H."/>
            <person name="Naito K."/>
            <person name="Ogiso-Tanaka E."/>
            <person name="Takahashi Y."/>
            <person name="Iseki K."/>
            <person name="Muto C."/>
            <person name="Satou K."/>
            <person name="Teruya K."/>
            <person name="Shiroma A."/>
            <person name="Shimoji M."/>
            <person name="Hirano T."/>
            <person name="Itoh T."/>
            <person name="Kaga A."/>
            <person name="Tomooka N."/>
        </authorList>
    </citation>
    <scope>NUCLEOTIDE SEQUENCE [LARGE SCALE GENOMIC DNA]</scope>
    <source>
        <strain evidence="2">cv. Shumari</strain>
    </source>
</reference>
<protein>
    <submittedName>
        <fullName evidence="1">Uncharacterized protein</fullName>
    </submittedName>
</protein>